<evidence type="ECO:0000313" key="3">
    <source>
        <dbReference type="Proteomes" id="UP000038055"/>
    </source>
</evidence>
<accession>A0A0B7HAT0</accession>
<dbReference type="AlphaFoldDB" id="A0A0B7HAT0"/>
<keyword evidence="3" id="KW-1185">Reference proteome</keyword>
<dbReference type="RefSeq" id="WP_041992693.1">
    <property type="nucleotide sequence ID" value="NZ_CDOD01000027.1"/>
</dbReference>
<reference evidence="3" key="1">
    <citation type="submission" date="2015-01" db="EMBL/GenBank/DDBJ databases">
        <authorList>
            <person name="MANFREDI Pablo"/>
        </authorList>
    </citation>
    <scope>NUCLEOTIDE SEQUENCE [LARGE SCALE GENOMIC DNA]</scope>
    <source>
        <strain evidence="3">Ccyn2B</strain>
    </source>
</reference>
<evidence type="ECO:0000313" key="2">
    <source>
        <dbReference type="EMBL" id="CEN36731.1"/>
    </source>
</evidence>
<dbReference type="EMBL" id="CDOD01000027">
    <property type="protein sequence ID" value="CEN36731.1"/>
    <property type="molecule type" value="Genomic_DNA"/>
</dbReference>
<dbReference type="Proteomes" id="UP000038055">
    <property type="component" value="Unassembled WGS sequence"/>
</dbReference>
<name>A0A0B7HAT0_9FLAO</name>
<proteinExistence type="predicted"/>
<dbReference type="Pfam" id="PF11459">
    <property type="entry name" value="AbiEi_3"/>
    <property type="match status" value="1"/>
</dbReference>
<organism evidence="2 3">
    <name type="scientific">Capnocytophaga cynodegmi</name>
    <dbReference type="NCBI Taxonomy" id="28189"/>
    <lineage>
        <taxon>Bacteria</taxon>
        <taxon>Pseudomonadati</taxon>
        <taxon>Bacteroidota</taxon>
        <taxon>Flavobacteriia</taxon>
        <taxon>Flavobacteriales</taxon>
        <taxon>Flavobacteriaceae</taxon>
        <taxon>Capnocytophaga</taxon>
    </lineage>
</organism>
<feature type="domain" description="Transcriptional regulator AbiEi antitoxin N-terminal" evidence="1">
    <location>
        <begin position="10"/>
        <end position="89"/>
    </location>
</feature>
<sequence>MLDKNRRRLLEKVLPEGIVVSRKWLENTLHLQKHAIDNLVKSEYLKSVHKGYYVRGMFLHSWQAMVYALQHYMQTDLVVGGINALQLQDEYLPCYEVIPVQLYGETTLPSWLKTIGVLHRFTKYSSRAVYDEFDAATTAMLTTLYTWREELQPLRISCKEKAFLEFLLHVSDEQSFKQAVTICQQMNVSSMEKWQLLLEKCVNVKIKRLFLWLVSQYQPTWLDHLDLSKVYLGSGNRVIIKNGRLDTTYHITVPK</sequence>
<dbReference type="InterPro" id="IPR033455">
    <property type="entry name" value="AbiEi_3_N"/>
</dbReference>
<evidence type="ECO:0000259" key="1">
    <source>
        <dbReference type="Pfam" id="PF17194"/>
    </source>
</evidence>
<gene>
    <name evidence="2" type="ORF">CCYN2B_330007</name>
</gene>
<dbReference type="Pfam" id="PF17194">
    <property type="entry name" value="AbiEi_3_N"/>
    <property type="match status" value="1"/>
</dbReference>
<protein>
    <recommendedName>
        <fullName evidence="1">Transcriptional regulator AbiEi antitoxin N-terminal domain-containing protein</fullName>
    </recommendedName>
</protein>
<dbReference type="InterPro" id="IPR021561">
    <property type="entry name" value="AbiEi_3"/>
</dbReference>